<evidence type="ECO:0000256" key="1">
    <source>
        <dbReference type="SAM" id="Phobius"/>
    </source>
</evidence>
<gene>
    <name evidence="2" type="ORF">ISALK_00285</name>
</gene>
<feature type="transmembrane region" description="Helical" evidence="1">
    <location>
        <begin position="28"/>
        <end position="43"/>
    </location>
</feature>
<dbReference type="AlphaFoldDB" id="A0AA43XI67"/>
<sequence>MDRKWLGLLLIIIGGIFSLSNLGYYPGEFTLMIVGILLVVTYYRSGDSVYRRKQGLLITGAIVTMVGLFAVIEQNLPVGNRDGYLFFVFLGIAFLAVFLIHTRHLKTLPLGKRRWPLYPAAALGGFALFVFVVEFMDQDLIEPVLNNAFPVGLIVVGVILIVKAFRKGK</sequence>
<dbReference type="RefSeq" id="WP_160718234.1">
    <property type="nucleotide sequence ID" value="NZ_SUMG01000001.1"/>
</dbReference>
<feature type="transmembrane region" description="Helical" evidence="1">
    <location>
        <begin position="84"/>
        <end position="103"/>
    </location>
</feature>
<keyword evidence="1" id="KW-0472">Membrane</keyword>
<dbReference type="EMBL" id="SUMG01000001">
    <property type="protein sequence ID" value="NBG86926.1"/>
    <property type="molecule type" value="Genomic_DNA"/>
</dbReference>
<keyword evidence="3" id="KW-1185">Reference proteome</keyword>
<evidence type="ECO:0000313" key="2">
    <source>
        <dbReference type="EMBL" id="NBG86926.1"/>
    </source>
</evidence>
<protein>
    <recommendedName>
        <fullName evidence="4">DUF5668 domain-containing protein</fullName>
    </recommendedName>
</protein>
<evidence type="ECO:0008006" key="4">
    <source>
        <dbReference type="Google" id="ProtNLM"/>
    </source>
</evidence>
<name>A0AA43XI67_9CLOT</name>
<accession>A0AA43XI67</accession>
<keyword evidence="1" id="KW-0812">Transmembrane</keyword>
<organism evidence="2 3">
    <name type="scientific">Isachenkonia alkalipeptolytica</name>
    <dbReference type="NCBI Taxonomy" id="2565777"/>
    <lineage>
        <taxon>Bacteria</taxon>
        <taxon>Bacillati</taxon>
        <taxon>Bacillota</taxon>
        <taxon>Clostridia</taxon>
        <taxon>Eubacteriales</taxon>
        <taxon>Clostridiaceae</taxon>
        <taxon>Isachenkonia</taxon>
    </lineage>
</organism>
<feature type="transmembrane region" description="Helical" evidence="1">
    <location>
        <begin position="115"/>
        <end position="136"/>
    </location>
</feature>
<proteinExistence type="predicted"/>
<dbReference type="Proteomes" id="UP000449710">
    <property type="component" value="Unassembled WGS sequence"/>
</dbReference>
<comment type="caution">
    <text evidence="2">The sequence shown here is derived from an EMBL/GenBank/DDBJ whole genome shotgun (WGS) entry which is preliminary data.</text>
</comment>
<reference evidence="2 3" key="1">
    <citation type="submission" date="2019-04" db="EMBL/GenBank/DDBJ databases">
        <title>Isachenkonia alkalipeptolytica gen. nov. sp. nov. a new anaerobic, alkiliphilic organothrophic bacterium capable to reduce synthesized ferrihydrite isolated from a soda lake.</title>
        <authorList>
            <person name="Toshchakov S.V."/>
            <person name="Zavarzina D.G."/>
            <person name="Zhilina T.N."/>
            <person name="Kostrikina N.A."/>
            <person name="Kublanov I.V."/>
        </authorList>
    </citation>
    <scope>NUCLEOTIDE SEQUENCE [LARGE SCALE GENOMIC DNA]</scope>
    <source>
        <strain evidence="2 3">Z-1701</strain>
    </source>
</reference>
<feature type="transmembrane region" description="Helical" evidence="1">
    <location>
        <begin position="55"/>
        <end position="72"/>
    </location>
</feature>
<keyword evidence="1" id="KW-1133">Transmembrane helix</keyword>
<feature type="transmembrane region" description="Helical" evidence="1">
    <location>
        <begin position="148"/>
        <end position="165"/>
    </location>
</feature>
<evidence type="ECO:0000313" key="3">
    <source>
        <dbReference type="Proteomes" id="UP000449710"/>
    </source>
</evidence>